<reference evidence="7" key="1">
    <citation type="submission" date="2020-04" db="EMBL/GenBank/DDBJ databases">
        <authorList>
            <person name="Zhang T."/>
        </authorList>
    </citation>
    <scope>NUCLEOTIDE SEQUENCE</scope>
    <source>
        <strain evidence="7">HKST-UBA01</strain>
    </source>
</reference>
<keyword evidence="4 6" id="KW-1133">Transmembrane helix</keyword>
<dbReference type="AlphaFoldDB" id="A0A956M1K2"/>
<comment type="similarity">
    <text evidence="2">Belongs to the TerC family.</text>
</comment>
<feature type="non-terminal residue" evidence="7">
    <location>
        <position position="296"/>
    </location>
</feature>
<dbReference type="InterPro" id="IPR022369">
    <property type="entry name" value="Integral_membrane_TerC_rswitch"/>
</dbReference>
<feature type="transmembrane region" description="Helical" evidence="6">
    <location>
        <begin position="209"/>
        <end position="233"/>
    </location>
</feature>
<evidence type="ECO:0000313" key="7">
    <source>
        <dbReference type="EMBL" id="MCA9729600.1"/>
    </source>
</evidence>
<feature type="transmembrane region" description="Helical" evidence="6">
    <location>
        <begin position="79"/>
        <end position="106"/>
    </location>
</feature>
<comment type="subcellular location">
    <subcellularLocation>
        <location evidence="1">Membrane</location>
        <topology evidence="1">Multi-pass membrane protein</topology>
    </subcellularLocation>
</comment>
<keyword evidence="5 6" id="KW-0472">Membrane</keyword>
<dbReference type="Pfam" id="PF03741">
    <property type="entry name" value="TerC"/>
    <property type="match status" value="1"/>
</dbReference>
<reference evidence="7" key="2">
    <citation type="journal article" date="2021" name="Microbiome">
        <title>Successional dynamics and alternative stable states in a saline activated sludge microbial community over 9 years.</title>
        <authorList>
            <person name="Wang Y."/>
            <person name="Ye J."/>
            <person name="Ju F."/>
            <person name="Liu L."/>
            <person name="Boyd J.A."/>
            <person name="Deng Y."/>
            <person name="Parks D.H."/>
            <person name="Jiang X."/>
            <person name="Yin X."/>
            <person name="Woodcroft B.J."/>
            <person name="Tyson G.W."/>
            <person name="Hugenholtz P."/>
            <person name="Polz M.F."/>
            <person name="Zhang T."/>
        </authorList>
    </citation>
    <scope>NUCLEOTIDE SEQUENCE</scope>
    <source>
        <strain evidence="7">HKST-UBA01</strain>
    </source>
</reference>
<dbReference type="PANTHER" id="PTHR30238:SF0">
    <property type="entry name" value="THYLAKOID MEMBRANE PROTEIN TERC, CHLOROPLASTIC"/>
    <property type="match status" value="1"/>
</dbReference>
<accession>A0A956M1K2</accession>
<evidence type="ECO:0000256" key="4">
    <source>
        <dbReference type="ARBA" id="ARBA00022989"/>
    </source>
</evidence>
<evidence type="ECO:0000256" key="2">
    <source>
        <dbReference type="ARBA" id="ARBA00007511"/>
    </source>
</evidence>
<dbReference type="GO" id="GO:0016020">
    <property type="term" value="C:membrane"/>
    <property type="evidence" value="ECO:0007669"/>
    <property type="project" value="UniProtKB-SubCell"/>
</dbReference>
<dbReference type="InterPro" id="IPR005496">
    <property type="entry name" value="Integral_membrane_TerC"/>
</dbReference>
<protein>
    <submittedName>
        <fullName evidence="7">TerC family protein</fullName>
    </submittedName>
</protein>
<dbReference type="Proteomes" id="UP000697710">
    <property type="component" value="Unassembled WGS sequence"/>
</dbReference>
<feature type="transmembrane region" description="Helical" evidence="6">
    <location>
        <begin position="271"/>
        <end position="290"/>
    </location>
</feature>
<evidence type="ECO:0000256" key="3">
    <source>
        <dbReference type="ARBA" id="ARBA00022692"/>
    </source>
</evidence>
<feature type="transmembrane region" description="Helical" evidence="6">
    <location>
        <begin position="239"/>
        <end position="259"/>
    </location>
</feature>
<evidence type="ECO:0000256" key="1">
    <source>
        <dbReference type="ARBA" id="ARBA00004141"/>
    </source>
</evidence>
<organism evidence="7 8">
    <name type="scientific">Eiseniibacteriota bacterium</name>
    <dbReference type="NCBI Taxonomy" id="2212470"/>
    <lineage>
        <taxon>Bacteria</taxon>
        <taxon>Candidatus Eiseniibacteriota</taxon>
    </lineage>
</organism>
<sequence length="296" mass="33310">MMSLVPWFGFVGLILGLIAIDLFVLHRRPHAVSVREALSWTAAWVGAALVFNALLYPMYEQHWFGVGRSIGHELSGRQAVLQFFTGYLIEESLSLDNVMVIALILSYFRVPAALQHRVLFWGVLGALALRGIMIAVGSALIDRFAWVIYVFGAILLFTAVRLLVVRHDNFEPERNPIIKLARRFFPVTTKYDGDRFFTRVGRKRAMTPLFMSLVLVESSDVLFAVDSIPAIFAVTRDPFLVFTSNAFAILGLRTLYFALAAVLDRFRYLKMSLVFVLAFVGVKMLVSHSYPIPTGI</sequence>
<evidence type="ECO:0000256" key="6">
    <source>
        <dbReference type="SAM" id="Phobius"/>
    </source>
</evidence>
<feature type="transmembrane region" description="Helical" evidence="6">
    <location>
        <begin position="146"/>
        <end position="164"/>
    </location>
</feature>
<evidence type="ECO:0000313" key="8">
    <source>
        <dbReference type="Proteomes" id="UP000697710"/>
    </source>
</evidence>
<proteinExistence type="inferred from homology"/>
<name>A0A956M1K2_UNCEI</name>
<evidence type="ECO:0000256" key="5">
    <source>
        <dbReference type="ARBA" id="ARBA00023136"/>
    </source>
</evidence>
<dbReference type="PANTHER" id="PTHR30238">
    <property type="entry name" value="MEMBRANE BOUND PREDICTED REDOX MODULATOR"/>
    <property type="match status" value="1"/>
</dbReference>
<comment type="caution">
    <text evidence="7">The sequence shown here is derived from an EMBL/GenBank/DDBJ whole genome shotgun (WGS) entry which is preliminary data.</text>
</comment>
<gene>
    <name evidence="7" type="ORF">KC729_18070</name>
</gene>
<keyword evidence="3 6" id="KW-0812">Transmembrane</keyword>
<dbReference type="NCBIfam" id="TIGR03718">
    <property type="entry name" value="R_switched_Alx"/>
    <property type="match status" value="1"/>
</dbReference>
<dbReference type="EMBL" id="JAGQHR010000763">
    <property type="protein sequence ID" value="MCA9729600.1"/>
    <property type="molecule type" value="Genomic_DNA"/>
</dbReference>
<feature type="transmembrane region" description="Helical" evidence="6">
    <location>
        <begin position="37"/>
        <end position="59"/>
    </location>
</feature>
<feature type="transmembrane region" description="Helical" evidence="6">
    <location>
        <begin position="118"/>
        <end position="140"/>
    </location>
</feature>
<feature type="transmembrane region" description="Helical" evidence="6">
    <location>
        <begin position="6"/>
        <end position="25"/>
    </location>
</feature>